<dbReference type="AlphaFoldDB" id="A3RDY6"/>
<name>A3RDY6_9GAST</name>
<dbReference type="PROSITE" id="PS51406">
    <property type="entry name" value="FIBRINOGEN_C_2"/>
    <property type="match status" value="1"/>
</dbReference>
<dbReference type="InterPro" id="IPR050373">
    <property type="entry name" value="Fibrinogen_C-term_domain"/>
</dbReference>
<evidence type="ECO:0000313" key="2">
    <source>
        <dbReference type="EMBL" id="ABN64179.1"/>
    </source>
</evidence>
<sequence>GGWIIIQRRTTGRLDFYRVWDEYRRGFEDAMFEEFYLGNEIIFMLTGRKKYDLRVDLEFKNKKYFARYSQFQLLSEEDKYQLKVGGYSGTAGDGLKRHNGYYFTTKDRDNDIIAENCAVLRW</sequence>
<dbReference type="Gene3D" id="3.90.215.10">
    <property type="entry name" value="Gamma Fibrinogen, chain A, domain 1"/>
    <property type="match status" value="1"/>
</dbReference>
<dbReference type="Pfam" id="PF00147">
    <property type="entry name" value="Fibrinogen_C"/>
    <property type="match status" value="1"/>
</dbReference>
<feature type="non-terminal residue" evidence="2">
    <location>
        <position position="1"/>
    </location>
</feature>
<dbReference type="InterPro" id="IPR002181">
    <property type="entry name" value="Fibrinogen_a/b/g_C_dom"/>
</dbReference>
<feature type="domain" description="Fibrinogen C-terminal" evidence="1">
    <location>
        <begin position="1"/>
        <end position="122"/>
    </location>
</feature>
<dbReference type="SUPFAM" id="SSF56496">
    <property type="entry name" value="Fibrinogen C-terminal domain-like"/>
    <property type="match status" value="1"/>
</dbReference>
<accession>A3RDY6</accession>
<feature type="non-terminal residue" evidence="2">
    <location>
        <position position="122"/>
    </location>
</feature>
<dbReference type="EMBL" id="EF210481">
    <property type="protein sequence ID" value="ABN64179.1"/>
    <property type="molecule type" value="Genomic_DNA"/>
</dbReference>
<dbReference type="InterPro" id="IPR014716">
    <property type="entry name" value="Fibrinogen_a/b/g_C_1"/>
</dbReference>
<evidence type="ECO:0000259" key="1">
    <source>
        <dbReference type="PROSITE" id="PS51406"/>
    </source>
</evidence>
<proteinExistence type="predicted"/>
<protein>
    <submittedName>
        <fullName evidence="2">Fibrinogen-related protein 11</fullName>
    </submittedName>
</protein>
<dbReference type="InterPro" id="IPR036056">
    <property type="entry name" value="Fibrinogen-like_C"/>
</dbReference>
<reference evidence="2" key="1">
    <citation type="submission" date="2007-01" db="EMBL/GenBank/DDBJ databases">
        <title>Interactions of aquatic snails with their environment.</title>
        <authorList>
            <person name="Aquino C.A."/>
            <person name="Crown K.K."/>
            <person name="Davidson G.S."/>
            <person name="de la Torre L.M."/>
            <person name="Dorin R.M."/>
            <person name="England A.E."/>
            <person name="Ference C.C."/>
            <person name="Martinez M.C."/>
            <person name="Nafea O.M."/>
            <person name="Nguyen M.T."/>
            <person name="Otero R.A."/>
            <person name="Ryan G.T."/>
            <person name="Sanchez Monzon S.C."/>
            <person name="Sensibaugh C."/>
            <person name="Smiley C.M."/>
            <person name="VanHorn D.J."/>
            <person name="Ventura P.B."/>
            <person name="Mkoji G."/>
            <person name="Loker E.S."/>
            <person name="Mitchell K."/>
            <person name="Takacs-Vesbach C."/>
            <person name="Adema C.M."/>
        </authorList>
    </citation>
    <scope>NUCLEOTIDE SEQUENCE</scope>
    <source>
        <strain evidence="2">Hdu5</strain>
    </source>
</reference>
<dbReference type="SMART" id="SM00186">
    <property type="entry name" value="FBG"/>
    <property type="match status" value="1"/>
</dbReference>
<organism evidence="2">
    <name type="scientific">Planorbella duryi</name>
    <dbReference type="NCBI Taxonomy" id="129831"/>
    <lineage>
        <taxon>Eukaryota</taxon>
        <taxon>Metazoa</taxon>
        <taxon>Spiralia</taxon>
        <taxon>Lophotrochozoa</taxon>
        <taxon>Mollusca</taxon>
        <taxon>Gastropoda</taxon>
        <taxon>Heterobranchia</taxon>
        <taxon>Euthyneura</taxon>
        <taxon>Panpulmonata</taxon>
        <taxon>Hygrophila</taxon>
        <taxon>Lymnaeoidea</taxon>
        <taxon>Planorbidae</taxon>
        <taxon>Planorbella</taxon>
    </lineage>
</organism>
<dbReference type="PANTHER" id="PTHR19143">
    <property type="entry name" value="FIBRINOGEN/TENASCIN/ANGIOPOEITIN"/>
    <property type="match status" value="1"/>
</dbReference>
<dbReference type="GO" id="GO:0005615">
    <property type="term" value="C:extracellular space"/>
    <property type="evidence" value="ECO:0007669"/>
    <property type="project" value="TreeGrafter"/>
</dbReference>